<dbReference type="PANTHER" id="PTHR43976:SF16">
    <property type="entry name" value="SHORT-CHAIN DEHYDROGENASE_REDUCTASE FAMILY PROTEIN"/>
    <property type="match status" value="1"/>
</dbReference>
<dbReference type="RefSeq" id="WP_123122271.1">
    <property type="nucleotide sequence ID" value="NZ_RJJR01000019.1"/>
</dbReference>
<dbReference type="PROSITE" id="PS00061">
    <property type="entry name" value="ADH_SHORT"/>
    <property type="match status" value="1"/>
</dbReference>
<dbReference type="Proteomes" id="UP000267223">
    <property type="component" value="Unassembled WGS sequence"/>
</dbReference>
<dbReference type="InterPro" id="IPR036291">
    <property type="entry name" value="NAD(P)-bd_dom_sf"/>
</dbReference>
<name>A0A3M9N6T1_9BACT</name>
<dbReference type="AlphaFoldDB" id="A0A3M9N6T1"/>
<evidence type="ECO:0000256" key="1">
    <source>
        <dbReference type="ARBA" id="ARBA00006484"/>
    </source>
</evidence>
<keyword evidence="2" id="KW-0560">Oxidoreductase</keyword>
<protein>
    <submittedName>
        <fullName evidence="4">SDR family oxidoreductase</fullName>
    </submittedName>
</protein>
<evidence type="ECO:0000256" key="3">
    <source>
        <dbReference type="RuleBase" id="RU000363"/>
    </source>
</evidence>
<evidence type="ECO:0000313" key="5">
    <source>
        <dbReference type="Proteomes" id="UP000267223"/>
    </source>
</evidence>
<dbReference type="Gene3D" id="3.40.50.720">
    <property type="entry name" value="NAD(P)-binding Rossmann-like Domain"/>
    <property type="match status" value="1"/>
</dbReference>
<keyword evidence="5" id="KW-1185">Reference proteome</keyword>
<gene>
    <name evidence="4" type="ORF">EFY79_18670</name>
</gene>
<dbReference type="PRINTS" id="PR00080">
    <property type="entry name" value="SDRFAMILY"/>
</dbReference>
<evidence type="ECO:0000256" key="2">
    <source>
        <dbReference type="ARBA" id="ARBA00023002"/>
    </source>
</evidence>
<comment type="caution">
    <text evidence="4">The sequence shown here is derived from an EMBL/GenBank/DDBJ whole genome shotgun (WGS) entry which is preliminary data.</text>
</comment>
<sequence length="291" mass="31763">MSNIVITGCSSGIGFATAVLLAQNKYTVFATMRHPSQNTELQNLAEKKNLPIIILPLDVTEDESVNNAIAQVLEYTSRIDVLINNAGTGIIGAVEELPVETFIKEMDTNFIGAVRCTKAVLPHMRQQKIGCIINISSVGGRVFNDFSAPYCASKAALEAFSECLAMEVLPFAIRVAVVEPGVIDTPLQDKAKSQIKETHYPNLERAIAFFSAATAHHVPPEVVAEVILKIIKGESTQFRNPAGPDAAPALRFRASMKDEDWIASAGMDEETWIKAMEGMHLDVKKYMINSQ</sequence>
<dbReference type="InterPro" id="IPR020904">
    <property type="entry name" value="Sc_DH/Rdtase_CS"/>
</dbReference>
<dbReference type="PANTHER" id="PTHR43976">
    <property type="entry name" value="SHORT CHAIN DEHYDROGENASE"/>
    <property type="match status" value="1"/>
</dbReference>
<dbReference type="InterPro" id="IPR051911">
    <property type="entry name" value="SDR_oxidoreductase"/>
</dbReference>
<dbReference type="EMBL" id="RJJR01000019">
    <property type="protein sequence ID" value="RNI33469.1"/>
    <property type="molecule type" value="Genomic_DNA"/>
</dbReference>
<dbReference type="Pfam" id="PF00106">
    <property type="entry name" value="adh_short"/>
    <property type="match status" value="1"/>
</dbReference>
<proteinExistence type="inferred from homology"/>
<reference evidence="4 5" key="1">
    <citation type="submission" date="2018-11" db="EMBL/GenBank/DDBJ databases">
        <title>Draft genome sequence of Ferruginibacter sp. BO-59.</title>
        <authorList>
            <person name="Im W.T."/>
        </authorList>
    </citation>
    <scope>NUCLEOTIDE SEQUENCE [LARGE SCALE GENOMIC DNA]</scope>
    <source>
        <strain evidence="4 5">BO-59</strain>
    </source>
</reference>
<dbReference type="PRINTS" id="PR00081">
    <property type="entry name" value="GDHRDH"/>
</dbReference>
<dbReference type="SUPFAM" id="SSF51735">
    <property type="entry name" value="NAD(P)-binding Rossmann-fold domains"/>
    <property type="match status" value="1"/>
</dbReference>
<accession>A0A3M9N6T1</accession>
<evidence type="ECO:0000313" key="4">
    <source>
        <dbReference type="EMBL" id="RNI33469.1"/>
    </source>
</evidence>
<dbReference type="CDD" id="cd05374">
    <property type="entry name" value="17beta-HSD-like_SDR_c"/>
    <property type="match status" value="1"/>
</dbReference>
<dbReference type="OrthoDB" id="9786056at2"/>
<dbReference type="InterPro" id="IPR002347">
    <property type="entry name" value="SDR_fam"/>
</dbReference>
<comment type="similarity">
    <text evidence="1 3">Belongs to the short-chain dehydrogenases/reductases (SDR) family.</text>
</comment>
<dbReference type="GO" id="GO:0016491">
    <property type="term" value="F:oxidoreductase activity"/>
    <property type="evidence" value="ECO:0007669"/>
    <property type="project" value="UniProtKB-KW"/>
</dbReference>
<organism evidence="4 5">
    <name type="scientific">Hanamia caeni</name>
    <dbReference type="NCBI Taxonomy" id="2294116"/>
    <lineage>
        <taxon>Bacteria</taxon>
        <taxon>Pseudomonadati</taxon>
        <taxon>Bacteroidota</taxon>
        <taxon>Chitinophagia</taxon>
        <taxon>Chitinophagales</taxon>
        <taxon>Chitinophagaceae</taxon>
        <taxon>Hanamia</taxon>
    </lineage>
</organism>